<organism evidence="1">
    <name type="scientific">hydrothermal vent metagenome</name>
    <dbReference type="NCBI Taxonomy" id="652676"/>
    <lineage>
        <taxon>unclassified sequences</taxon>
        <taxon>metagenomes</taxon>
        <taxon>ecological metagenomes</taxon>
    </lineage>
</organism>
<protein>
    <submittedName>
        <fullName evidence="1">Uncharacterized protein</fullName>
    </submittedName>
</protein>
<name>A0A3B0XT92_9ZZZZ</name>
<reference evidence="1" key="1">
    <citation type="submission" date="2018-06" db="EMBL/GenBank/DDBJ databases">
        <authorList>
            <person name="Zhirakovskaya E."/>
        </authorList>
    </citation>
    <scope>NUCLEOTIDE SEQUENCE</scope>
</reference>
<sequence>MKTIHAVLVSFVLLFATAHSICAQSAGSQRILHPKGLLWKIEKQGISPAYRYGTMHVSDPSVVYL</sequence>
<dbReference type="AlphaFoldDB" id="A0A3B0XT92"/>
<gene>
    <name evidence="1" type="ORF">MNBD_GAMMA10-2672</name>
</gene>
<dbReference type="EMBL" id="UOFJ01000611">
    <property type="protein sequence ID" value="VAW71605.1"/>
    <property type="molecule type" value="Genomic_DNA"/>
</dbReference>
<accession>A0A3B0XT92</accession>
<proteinExistence type="predicted"/>
<evidence type="ECO:0000313" key="1">
    <source>
        <dbReference type="EMBL" id="VAW71605.1"/>
    </source>
</evidence>